<dbReference type="RefSeq" id="WP_341440031.1">
    <property type="nucleotide sequence ID" value="NZ_JBBPCN010000001.1"/>
</dbReference>
<dbReference type="InterPro" id="IPR034646">
    <property type="entry name" value="ADCK3_dom"/>
</dbReference>
<feature type="domain" description="ABC1 atypical kinase-like" evidence="5">
    <location>
        <begin position="96"/>
        <end position="336"/>
    </location>
</feature>
<dbReference type="Pfam" id="PF03109">
    <property type="entry name" value="ABC1"/>
    <property type="match status" value="1"/>
</dbReference>
<accession>A0ABU9CQA8</accession>
<dbReference type="EMBL" id="JBBPCN010000001">
    <property type="protein sequence ID" value="MEK8069602.1"/>
    <property type="molecule type" value="Genomic_DNA"/>
</dbReference>
<evidence type="ECO:0000313" key="7">
    <source>
        <dbReference type="Proteomes" id="UP001456513"/>
    </source>
</evidence>
<organism evidence="6 7">
    <name type="scientific">Rhodococcus navarretei</name>
    <dbReference type="NCBI Taxonomy" id="3128981"/>
    <lineage>
        <taxon>Bacteria</taxon>
        <taxon>Bacillati</taxon>
        <taxon>Actinomycetota</taxon>
        <taxon>Actinomycetes</taxon>
        <taxon>Mycobacteriales</taxon>
        <taxon>Nocardiaceae</taxon>
        <taxon>Rhodococcus</taxon>
    </lineage>
</organism>
<dbReference type="EC" id="2.7.-.-" evidence="6"/>
<dbReference type="InterPro" id="IPR051409">
    <property type="entry name" value="Atypical_kinase_ADCK"/>
</dbReference>
<evidence type="ECO:0000256" key="4">
    <source>
        <dbReference type="ARBA" id="ARBA00022840"/>
    </source>
</evidence>
<evidence type="ECO:0000313" key="6">
    <source>
        <dbReference type="EMBL" id="MEK8069602.1"/>
    </source>
</evidence>
<dbReference type="CDD" id="cd13970">
    <property type="entry name" value="ABC1_ADCK3"/>
    <property type="match status" value="1"/>
</dbReference>
<comment type="caution">
    <text evidence="6">The sequence shown here is derived from an EMBL/GenBank/DDBJ whole genome shotgun (WGS) entry which is preliminary data.</text>
</comment>
<evidence type="ECO:0000256" key="1">
    <source>
        <dbReference type="ARBA" id="ARBA00009670"/>
    </source>
</evidence>
<dbReference type="Proteomes" id="UP001456513">
    <property type="component" value="Unassembled WGS sequence"/>
</dbReference>
<keyword evidence="3" id="KW-0547">Nucleotide-binding</keyword>
<dbReference type="InterPro" id="IPR004147">
    <property type="entry name" value="ABC1_dom"/>
</dbReference>
<evidence type="ECO:0000256" key="3">
    <source>
        <dbReference type="ARBA" id="ARBA00022741"/>
    </source>
</evidence>
<keyword evidence="6" id="KW-0418">Kinase</keyword>
<gene>
    <name evidence="6" type="ORF">AABD04_01920</name>
</gene>
<proteinExistence type="inferred from homology"/>
<evidence type="ECO:0000259" key="5">
    <source>
        <dbReference type="Pfam" id="PF03109"/>
    </source>
</evidence>
<keyword evidence="7" id="KW-1185">Reference proteome</keyword>
<dbReference type="PANTHER" id="PTHR43851:SF3">
    <property type="entry name" value="COENZYME Q8"/>
    <property type="match status" value="1"/>
</dbReference>
<dbReference type="InterPro" id="IPR011009">
    <property type="entry name" value="Kinase-like_dom_sf"/>
</dbReference>
<dbReference type="PANTHER" id="PTHR43851">
    <property type="match status" value="1"/>
</dbReference>
<sequence>MTNRENPVVQGRLKRTLPLAGLTARTVGERFVAEVRERTGESGAMDRFHERTAARYTDLLGNSKGAMMKIGQLLSMIDLDGGGTTGRSPYQEALTRLQSDAPPMAPELVRDVLAAELPTAADLFVHFDEEPIAAASIGQVHRGVLHDGRDVAVKIQYPGVAQAIREDLANTELMATLVRFATSASSGGSTLFDHRSLVHEMAERIGEEVDYRREASTITAFADLYRGHPFIHVPDVVPEASTDRVLTMTYLDGMGWAAAQLADQELKNTWAEVVIRFSDGNFRHSNLLYADPHPGNYRFHPDGSIGFVDFGCVKVLSEDKRRLWVSIMRNVIDGDIISLRTDLVTAGFIAAGSPLTAEDIYEWYSQVLYEVVLAPQPATYNAKSGARTARWLFDLDSDNPLSRMVVPEDYVFAPRIYQAISTICGALEATLPARAIADDMDGVAEPVTRLGRLHHDWVRERGLPSATDIHESTLT</sequence>
<dbReference type="SUPFAM" id="SSF56112">
    <property type="entry name" value="Protein kinase-like (PK-like)"/>
    <property type="match status" value="1"/>
</dbReference>
<protein>
    <submittedName>
        <fullName evidence="6">AarF/ABC1/UbiB kinase family protein</fullName>
        <ecNumber evidence="6">2.7.-.-</ecNumber>
    </submittedName>
</protein>
<reference evidence="6 7" key="1">
    <citation type="submission" date="2024-03" db="EMBL/GenBank/DDBJ databases">
        <title>Rhodococcus navarretei sp. nov. and Pseudarthrobacter quantumdoti sp. nov., two new species with the ability to biosynthesize Quantum Dots isolated from soil samples at Union Glacier, Antarctica.</title>
        <authorList>
            <person name="Vargas M."/>
        </authorList>
    </citation>
    <scope>NUCLEOTIDE SEQUENCE [LARGE SCALE GENOMIC DNA]</scope>
    <source>
        <strain evidence="6 7">EXRC-4A-4</strain>
    </source>
</reference>
<keyword evidence="4" id="KW-0067">ATP-binding</keyword>
<keyword evidence="2 6" id="KW-0808">Transferase</keyword>
<dbReference type="GO" id="GO:0016301">
    <property type="term" value="F:kinase activity"/>
    <property type="evidence" value="ECO:0007669"/>
    <property type="project" value="UniProtKB-KW"/>
</dbReference>
<evidence type="ECO:0000256" key="2">
    <source>
        <dbReference type="ARBA" id="ARBA00022679"/>
    </source>
</evidence>
<comment type="similarity">
    <text evidence="1">Belongs to the protein kinase superfamily. ADCK protein kinase family.</text>
</comment>
<name>A0ABU9CQA8_9NOCA</name>